<protein>
    <recommendedName>
        <fullName evidence="2">Cyclic nucleotide-binding domain-containing protein</fullName>
    </recommendedName>
</protein>
<dbReference type="InterPro" id="IPR000595">
    <property type="entry name" value="cNMP-bd_dom"/>
</dbReference>
<reference evidence="3" key="1">
    <citation type="submission" date="2018-05" db="EMBL/GenBank/DDBJ databases">
        <authorList>
            <person name="Lanie J.A."/>
            <person name="Ng W.-L."/>
            <person name="Kazmierczak K.M."/>
            <person name="Andrzejewski T.M."/>
            <person name="Davidsen T.M."/>
            <person name="Wayne K.J."/>
            <person name="Tettelin H."/>
            <person name="Glass J.I."/>
            <person name="Rusch D."/>
            <person name="Podicherti R."/>
            <person name="Tsui H.-C.T."/>
            <person name="Winkler M.E."/>
        </authorList>
    </citation>
    <scope>NUCLEOTIDE SEQUENCE</scope>
</reference>
<name>A0A382RW95_9ZZZZ</name>
<feature type="domain" description="Cyclic nucleotide-binding" evidence="2">
    <location>
        <begin position="30"/>
        <end position="124"/>
    </location>
</feature>
<accession>A0A382RW95</accession>
<keyword evidence="1" id="KW-0175">Coiled coil</keyword>
<feature type="non-terminal residue" evidence="3">
    <location>
        <position position="298"/>
    </location>
</feature>
<evidence type="ECO:0000313" key="3">
    <source>
        <dbReference type="EMBL" id="SVD01317.1"/>
    </source>
</evidence>
<dbReference type="GO" id="GO:0005829">
    <property type="term" value="C:cytosol"/>
    <property type="evidence" value="ECO:0007669"/>
    <property type="project" value="TreeGrafter"/>
</dbReference>
<dbReference type="EMBL" id="UINC01124280">
    <property type="protein sequence ID" value="SVD01317.1"/>
    <property type="molecule type" value="Genomic_DNA"/>
</dbReference>
<proteinExistence type="predicted"/>
<gene>
    <name evidence="3" type="ORF">METZ01_LOCUS354171</name>
</gene>
<evidence type="ECO:0000256" key="1">
    <source>
        <dbReference type="SAM" id="Coils"/>
    </source>
</evidence>
<dbReference type="AlphaFoldDB" id="A0A382RW95"/>
<dbReference type="PANTHER" id="PTHR24567:SF74">
    <property type="entry name" value="HTH-TYPE TRANSCRIPTIONAL REGULATOR ARCR"/>
    <property type="match status" value="1"/>
</dbReference>
<dbReference type="Gene3D" id="2.60.120.10">
    <property type="entry name" value="Jelly Rolls"/>
    <property type="match status" value="1"/>
</dbReference>
<dbReference type="InterPro" id="IPR014710">
    <property type="entry name" value="RmlC-like_jellyroll"/>
</dbReference>
<organism evidence="3">
    <name type="scientific">marine metagenome</name>
    <dbReference type="NCBI Taxonomy" id="408172"/>
    <lineage>
        <taxon>unclassified sequences</taxon>
        <taxon>metagenomes</taxon>
        <taxon>ecological metagenomes</taxon>
    </lineage>
</organism>
<dbReference type="SMART" id="SM00100">
    <property type="entry name" value="cNMP"/>
    <property type="match status" value="1"/>
</dbReference>
<dbReference type="InterPro" id="IPR050397">
    <property type="entry name" value="Env_Response_Regulators"/>
</dbReference>
<dbReference type="PROSITE" id="PS50042">
    <property type="entry name" value="CNMP_BINDING_3"/>
    <property type="match status" value="1"/>
</dbReference>
<feature type="coiled-coil region" evidence="1">
    <location>
        <begin position="245"/>
        <end position="286"/>
    </location>
</feature>
<dbReference type="CDD" id="cd00038">
    <property type="entry name" value="CAP_ED"/>
    <property type="match status" value="1"/>
</dbReference>
<dbReference type="GO" id="GO:0003700">
    <property type="term" value="F:DNA-binding transcription factor activity"/>
    <property type="evidence" value="ECO:0007669"/>
    <property type="project" value="TreeGrafter"/>
</dbReference>
<dbReference type="InterPro" id="IPR018490">
    <property type="entry name" value="cNMP-bd_dom_sf"/>
</dbReference>
<evidence type="ECO:0000259" key="2">
    <source>
        <dbReference type="PROSITE" id="PS50042"/>
    </source>
</evidence>
<sequence>MKLLHREDVEEAGYEMPLEGLCANIDEFNLEALKFAGEWVLADDETLVADGQQQNYLYLIVSGEVGIYKRNDQGQSQFIASLGQGEAFGEMAFLSGGVASADVQASGESILWRIDHERMLEFIGQGGPEGGQLCLNIASILSSRLVDGNRKVVDMGKELQASLHQLKQASQAGSTKDQALRQMQGKVKGMQDAFKGQSVKKSSFGWPAIAATIVAVLSLAGLTVSLVTGGGGEIAVGDSKLQEKVDELTENEEFYQGLKARLESQNETLKSEKAKLSKEREDLLAQVSESMGKDAELN</sequence>
<dbReference type="Pfam" id="PF00027">
    <property type="entry name" value="cNMP_binding"/>
    <property type="match status" value="1"/>
</dbReference>
<dbReference type="PANTHER" id="PTHR24567">
    <property type="entry name" value="CRP FAMILY TRANSCRIPTIONAL REGULATORY PROTEIN"/>
    <property type="match status" value="1"/>
</dbReference>
<dbReference type="SUPFAM" id="SSF51206">
    <property type="entry name" value="cAMP-binding domain-like"/>
    <property type="match status" value="1"/>
</dbReference>